<dbReference type="Gene3D" id="3.40.630.190">
    <property type="entry name" value="LCP protein"/>
    <property type="match status" value="1"/>
</dbReference>
<gene>
    <name evidence="3" type="ORF">RHODO2019_10440</name>
</gene>
<proteinExistence type="inferred from homology"/>
<dbReference type="EMBL" id="CP110615">
    <property type="protein sequence ID" value="UZJ23633.1"/>
    <property type="molecule type" value="Genomic_DNA"/>
</dbReference>
<dbReference type="InterPro" id="IPR004474">
    <property type="entry name" value="LytR_CpsA_psr"/>
</dbReference>
<evidence type="ECO:0000259" key="2">
    <source>
        <dbReference type="Pfam" id="PF03816"/>
    </source>
</evidence>
<dbReference type="PANTHER" id="PTHR33392">
    <property type="entry name" value="POLYISOPRENYL-TEICHOIC ACID--PEPTIDOGLYCAN TEICHOIC ACID TRANSFERASE TAGU"/>
    <property type="match status" value="1"/>
</dbReference>
<dbReference type="RefSeq" id="WP_265381740.1">
    <property type="nucleotide sequence ID" value="NZ_CP110615.1"/>
</dbReference>
<comment type="similarity">
    <text evidence="1">Belongs to the LytR/CpsA/Psr (LCP) family.</text>
</comment>
<feature type="domain" description="Cell envelope-related transcriptional attenuator" evidence="2">
    <location>
        <begin position="95"/>
        <end position="237"/>
    </location>
</feature>
<evidence type="ECO:0000313" key="4">
    <source>
        <dbReference type="Proteomes" id="UP001164965"/>
    </source>
</evidence>
<accession>A0ABY6NXH7</accession>
<keyword evidence="4" id="KW-1185">Reference proteome</keyword>
<evidence type="ECO:0000256" key="1">
    <source>
        <dbReference type="ARBA" id="ARBA00006068"/>
    </source>
</evidence>
<sequence>MTKRRARRRRGLRRLALLLVATSAAVALLGAGAAWFFLDRYAGNVSRLPNVFVGLDQRPAETPGSSTTFLLVGADTRANGQTTGSAAVATATNTRSDTIMLVRLAADGTHTQVVSIPRDSWVEVPGYGKNKINAAYAFGGPRLLVQTVEQLTGVRIDHVAVVDFVGFTAVTDALGGVDVAIAAPTSQGGVSFNAGVNHLDGAQALAYVRERYDLPGGDFDRVARQQNYLRSVLSKAKSDGLLTDPGRLDNFMRTATASISVDDQLSNVDLVRLALDRRNASPSDSSFLTAPVAGTGMEGDQSVVYLDQAADAPLWDYLRQDTLQVHLGEFTLLPTIPS</sequence>
<protein>
    <submittedName>
        <fullName evidence="3">LCP family protein</fullName>
    </submittedName>
</protein>
<organism evidence="3 4">
    <name type="scientific">Rhodococcus antarcticus</name>
    <dbReference type="NCBI Taxonomy" id="2987751"/>
    <lineage>
        <taxon>Bacteria</taxon>
        <taxon>Bacillati</taxon>
        <taxon>Actinomycetota</taxon>
        <taxon>Actinomycetes</taxon>
        <taxon>Mycobacteriales</taxon>
        <taxon>Nocardiaceae</taxon>
        <taxon>Rhodococcus</taxon>
    </lineage>
</organism>
<dbReference type="NCBIfam" id="TIGR00350">
    <property type="entry name" value="lytR_cpsA_psr"/>
    <property type="match status" value="1"/>
</dbReference>
<evidence type="ECO:0000313" key="3">
    <source>
        <dbReference type="EMBL" id="UZJ23633.1"/>
    </source>
</evidence>
<dbReference type="Pfam" id="PF03816">
    <property type="entry name" value="LytR_cpsA_psr"/>
    <property type="match status" value="1"/>
</dbReference>
<dbReference type="PANTHER" id="PTHR33392:SF6">
    <property type="entry name" value="POLYISOPRENYL-TEICHOIC ACID--PEPTIDOGLYCAN TEICHOIC ACID TRANSFERASE TAGU"/>
    <property type="match status" value="1"/>
</dbReference>
<reference evidence="3" key="1">
    <citation type="submission" date="2022-10" db="EMBL/GenBank/DDBJ databases">
        <title>Rhodococcus sp.75.</title>
        <authorList>
            <person name="Sun M."/>
        </authorList>
    </citation>
    <scope>NUCLEOTIDE SEQUENCE</scope>
    <source>
        <strain evidence="3">75</strain>
    </source>
</reference>
<dbReference type="InterPro" id="IPR050922">
    <property type="entry name" value="LytR/CpsA/Psr_CW_biosynth"/>
</dbReference>
<name>A0ABY6NXH7_9NOCA</name>
<dbReference type="Proteomes" id="UP001164965">
    <property type="component" value="Chromosome"/>
</dbReference>